<feature type="transmembrane region" description="Helical" evidence="1">
    <location>
        <begin position="59"/>
        <end position="77"/>
    </location>
</feature>
<comment type="caution">
    <text evidence="3">The sequence shown here is derived from an EMBL/GenBank/DDBJ whole genome shotgun (WGS) entry which is preliminary data.</text>
</comment>
<feature type="signal peptide" evidence="2">
    <location>
        <begin position="1"/>
        <end position="23"/>
    </location>
</feature>
<proteinExistence type="predicted"/>
<evidence type="ECO:0000313" key="3">
    <source>
        <dbReference type="EMBL" id="CAF1382711.1"/>
    </source>
</evidence>
<dbReference type="EMBL" id="CAJNOJ010000301">
    <property type="protein sequence ID" value="CAF1382711.1"/>
    <property type="molecule type" value="Genomic_DNA"/>
</dbReference>
<keyword evidence="2" id="KW-0732">Signal</keyword>
<evidence type="ECO:0000256" key="1">
    <source>
        <dbReference type="SAM" id="Phobius"/>
    </source>
</evidence>
<reference evidence="3" key="1">
    <citation type="submission" date="2021-02" db="EMBL/GenBank/DDBJ databases">
        <authorList>
            <person name="Nowell W R."/>
        </authorList>
    </citation>
    <scope>NUCLEOTIDE SEQUENCE</scope>
</reference>
<feature type="chain" id="PRO_5032939707" evidence="2">
    <location>
        <begin position="24"/>
        <end position="82"/>
    </location>
</feature>
<evidence type="ECO:0000313" key="4">
    <source>
        <dbReference type="Proteomes" id="UP000663852"/>
    </source>
</evidence>
<dbReference type="Proteomes" id="UP000663852">
    <property type="component" value="Unassembled WGS sequence"/>
</dbReference>
<organism evidence="3 4">
    <name type="scientific">Adineta ricciae</name>
    <name type="common">Rotifer</name>
    <dbReference type="NCBI Taxonomy" id="249248"/>
    <lineage>
        <taxon>Eukaryota</taxon>
        <taxon>Metazoa</taxon>
        <taxon>Spiralia</taxon>
        <taxon>Gnathifera</taxon>
        <taxon>Rotifera</taxon>
        <taxon>Eurotatoria</taxon>
        <taxon>Bdelloidea</taxon>
        <taxon>Adinetida</taxon>
        <taxon>Adinetidae</taxon>
        <taxon>Adineta</taxon>
    </lineage>
</organism>
<dbReference type="AlphaFoldDB" id="A0A815JRY7"/>
<gene>
    <name evidence="3" type="ORF">EDS130_LOCUS35018</name>
</gene>
<name>A0A815JRY7_ADIRI</name>
<accession>A0A815JRY7</accession>
<protein>
    <submittedName>
        <fullName evidence="3">Uncharacterized protein</fullName>
    </submittedName>
</protein>
<evidence type="ECO:0000256" key="2">
    <source>
        <dbReference type="SAM" id="SignalP"/>
    </source>
</evidence>
<keyword evidence="1" id="KW-0812">Transmembrane</keyword>
<keyword evidence="1" id="KW-0472">Membrane</keyword>
<sequence>MIGSIIFLFLSFSICNNLPQCASWQNNSIKMDFFYQSLSHSQFNFDCDENSNEVARKQIFIRRCFIILIVSLLLIILHSKSM</sequence>
<keyword evidence="1" id="KW-1133">Transmembrane helix</keyword>